<organism evidence="1 2">
    <name type="scientific">Brassica cretica</name>
    <name type="common">Mustard</name>
    <dbReference type="NCBI Taxonomy" id="69181"/>
    <lineage>
        <taxon>Eukaryota</taxon>
        <taxon>Viridiplantae</taxon>
        <taxon>Streptophyta</taxon>
        <taxon>Embryophyta</taxon>
        <taxon>Tracheophyta</taxon>
        <taxon>Spermatophyta</taxon>
        <taxon>Magnoliopsida</taxon>
        <taxon>eudicotyledons</taxon>
        <taxon>Gunneridae</taxon>
        <taxon>Pentapetalae</taxon>
        <taxon>rosids</taxon>
        <taxon>malvids</taxon>
        <taxon>Brassicales</taxon>
        <taxon>Brassicaceae</taxon>
        <taxon>Brassiceae</taxon>
        <taxon>Brassica</taxon>
    </lineage>
</organism>
<evidence type="ECO:0000313" key="1">
    <source>
        <dbReference type="EMBL" id="KAF3564162.1"/>
    </source>
</evidence>
<gene>
    <name evidence="1" type="ORF">DY000_02013951</name>
</gene>
<evidence type="ECO:0000313" key="2">
    <source>
        <dbReference type="Proteomes" id="UP000266723"/>
    </source>
</evidence>
<proteinExistence type="predicted"/>
<dbReference type="Proteomes" id="UP000266723">
    <property type="component" value="Unassembled WGS sequence"/>
</dbReference>
<sequence length="84" mass="9483">MQRALNVRRAALRMPIRNPEDANPDRSQLSTATDYFDNICDQHVRLVGGSFLEVFSHLQGRLMQSSHGGEGGDPRMLIFLVLEE</sequence>
<comment type="caution">
    <text evidence="1">The sequence shown here is derived from an EMBL/GenBank/DDBJ whole genome shotgun (WGS) entry which is preliminary data.</text>
</comment>
<protein>
    <submittedName>
        <fullName evidence="1">Uncharacterized protein</fullName>
    </submittedName>
</protein>
<name>A0ABQ7CVS2_BRACR</name>
<accession>A0ABQ7CVS2</accession>
<keyword evidence="2" id="KW-1185">Reference proteome</keyword>
<reference evidence="1 2" key="1">
    <citation type="journal article" date="2020" name="BMC Genomics">
        <title>Intraspecific diversification of the crop wild relative Brassica cretica Lam. using demographic model selection.</title>
        <authorList>
            <person name="Kioukis A."/>
            <person name="Michalopoulou V.A."/>
            <person name="Briers L."/>
            <person name="Pirintsos S."/>
            <person name="Studholme D.J."/>
            <person name="Pavlidis P."/>
            <person name="Sarris P.F."/>
        </authorList>
    </citation>
    <scope>NUCLEOTIDE SEQUENCE [LARGE SCALE GENOMIC DNA]</scope>
    <source>
        <strain evidence="2">cv. PFS-1207/04</strain>
    </source>
</reference>
<dbReference type="EMBL" id="QGKV02000759">
    <property type="protein sequence ID" value="KAF3564162.1"/>
    <property type="molecule type" value="Genomic_DNA"/>
</dbReference>